<dbReference type="SUPFAM" id="SSF100950">
    <property type="entry name" value="NagB/RpiA/CoA transferase-like"/>
    <property type="match status" value="1"/>
</dbReference>
<keyword evidence="5" id="KW-1185">Reference proteome</keyword>
<protein>
    <submittedName>
        <fullName evidence="2">CoA transferase subunit A</fullName>
    </submittedName>
    <submittedName>
        <fullName evidence="3">Glutaconate CoA-transferase subunit A</fullName>
        <ecNumber evidence="3">2.8.3.12</ecNumber>
    </submittedName>
</protein>
<dbReference type="GO" id="GO:0018730">
    <property type="term" value="F:glutaconate CoA-transferase activity"/>
    <property type="evidence" value="ECO:0007669"/>
    <property type="project" value="UniProtKB-EC"/>
</dbReference>
<dbReference type="PANTHER" id="PTHR43293">
    <property type="entry name" value="ACETATE COA-TRANSFERASE YDIF"/>
    <property type="match status" value="1"/>
</dbReference>
<dbReference type="EMBL" id="BAAAHD010000025">
    <property type="protein sequence ID" value="GAA0566261.1"/>
    <property type="molecule type" value="Genomic_DNA"/>
</dbReference>
<reference evidence="2" key="3">
    <citation type="submission" date="2023-12" db="EMBL/GenBank/DDBJ databases">
        <authorList>
            <person name="Sun Q."/>
            <person name="Inoue M."/>
        </authorList>
    </citation>
    <scope>NUCLEOTIDE SEQUENCE</scope>
    <source>
        <strain evidence="2">JCM 10667</strain>
    </source>
</reference>
<evidence type="ECO:0000313" key="2">
    <source>
        <dbReference type="EMBL" id="GAA0566261.1"/>
    </source>
</evidence>
<dbReference type="Proteomes" id="UP000549343">
    <property type="component" value="Unassembled WGS sequence"/>
</dbReference>
<dbReference type="SMART" id="SM00882">
    <property type="entry name" value="CoA_trans"/>
    <property type="match status" value="1"/>
</dbReference>
<dbReference type="InterPro" id="IPR004165">
    <property type="entry name" value="CoA_trans_fam_I"/>
</dbReference>
<dbReference type="EMBL" id="JACHMV010000001">
    <property type="protein sequence ID" value="MBB4774828.1"/>
    <property type="molecule type" value="Genomic_DNA"/>
</dbReference>
<reference evidence="3 4" key="2">
    <citation type="submission" date="2020-08" db="EMBL/GenBank/DDBJ databases">
        <title>Sequencing the genomes of 1000 actinobacteria strains.</title>
        <authorList>
            <person name="Klenk H.-P."/>
        </authorList>
    </citation>
    <scope>NUCLEOTIDE SEQUENCE [LARGE SCALE GENOMIC DNA]</scope>
    <source>
        <strain evidence="3 4">DSM 44772</strain>
    </source>
</reference>
<dbReference type="Proteomes" id="UP001501427">
    <property type="component" value="Unassembled WGS sequence"/>
</dbReference>
<dbReference type="AlphaFoldDB" id="A0A7W7IDP9"/>
<dbReference type="Gene3D" id="3.40.1080.10">
    <property type="entry name" value="Glutaconate Coenzyme A-transferase"/>
    <property type="match status" value="1"/>
</dbReference>
<reference evidence="2 5" key="1">
    <citation type="journal article" date="2019" name="Int. J. Syst. Evol. Microbiol.">
        <title>The Global Catalogue of Microorganisms (GCM) 10K type strain sequencing project: providing services to taxonomists for standard genome sequencing and annotation.</title>
        <authorList>
            <consortium name="The Broad Institute Genomics Platform"/>
            <consortium name="The Broad Institute Genome Sequencing Center for Infectious Disease"/>
            <person name="Wu L."/>
            <person name="Ma J."/>
        </authorList>
    </citation>
    <scope>NUCLEOTIDE SEQUENCE [LARGE SCALE GENOMIC DNA]</scope>
    <source>
        <strain evidence="2 5">JCM 10667</strain>
    </source>
</reference>
<comment type="caution">
    <text evidence="3">The sequence shown here is derived from an EMBL/GenBank/DDBJ whole genome shotgun (WGS) entry which is preliminary data.</text>
</comment>
<evidence type="ECO:0000313" key="4">
    <source>
        <dbReference type="Proteomes" id="UP000549343"/>
    </source>
</evidence>
<dbReference type="Pfam" id="PF01144">
    <property type="entry name" value="CoA_trans"/>
    <property type="match status" value="1"/>
</dbReference>
<organism evidence="3 4">
    <name type="scientific">Actinomadura livida</name>
    <dbReference type="NCBI Taxonomy" id="79909"/>
    <lineage>
        <taxon>Bacteria</taxon>
        <taxon>Bacillati</taxon>
        <taxon>Actinomycetota</taxon>
        <taxon>Actinomycetes</taxon>
        <taxon>Streptosporangiales</taxon>
        <taxon>Thermomonosporaceae</taxon>
        <taxon>Actinomadura</taxon>
    </lineage>
</organism>
<dbReference type="Gene3D" id="3.30.30.40">
    <property type="match status" value="1"/>
</dbReference>
<accession>A0A7W7IDP9</accession>
<dbReference type="RefSeq" id="WP_184883735.1">
    <property type="nucleotide sequence ID" value="NZ_BAAAHD010000025.1"/>
</dbReference>
<evidence type="ECO:0000313" key="5">
    <source>
        <dbReference type="Proteomes" id="UP001501427"/>
    </source>
</evidence>
<dbReference type="InterPro" id="IPR037171">
    <property type="entry name" value="NagB/RpiA_transferase-like"/>
</dbReference>
<name>A0A7W7IDP9_9ACTN</name>
<evidence type="ECO:0000313" key="3">
    <source>
        <dbReference type="EMBL" id="MBB4774828.1"/>
    </source>
</evidence>
<dbReference type="EC" id="2.8.3.12" evidence="3"/>
<proteinExistence type="inferred from homology"/>
<gene>
    <name evidence="3" type="ORF">F4557_003246</name>
    <name evidence="2" type="ORF">GCM10009546_30750</name>
</gene>
<dbReference type="PANTHER" id="PTHR43293:SF3">
    <property type="entry name" value="CHOLESTEROL RING-CLEAVING HYDROLASE IPDB SUBUNIT"/>
    <property type="match status" value="1"/>
</dbReference>
<keyword evidence="3" id="KW-0808">Transferase</keyword>
<evidence type="ECO:0000256" key="1">
    <source>
        <dbReference type="ARBA" id="ARBA00007047"/>
    </source>
</evidence>
<sequence length="295" mass="31014">MIEKLTSAERAMRLVRDGDVVGLQSGPTQCAPMALVRELIRGGARDLHIVTLSGGIALDWLVAAGGVGRVTFAAATMEHFGMCRRFRRAVEAGAVGVEELSETALLARLGAAARGLPFLPTAGMIGTDLLRVGNPAVKVVPDPFGGPPVVACAALHPDVALLHAHRADRFGNVAVDPGPRHPMTALLPRAARRVVVTAEEIVDTGVLREAPERTVLPAFLVDAVVEAPYGAHPTSLFPAYDYDEEFIRSWAAASGDEAGAARFLDRVVRGAATHGDYVAMIGPERLAGLTRGGAR</sequence>
<comment type="similarity">
    <text evidence="1">Belongs to the 3-oxoacid CoA-transferase subunit B family.</text>
</comment>